<evidence type="ECO:0000256" key="4">
    <source>
        <dbReference type="ARBA" id="ARBA00022490"/>
    </source>
</evidence>
<evidence type="ECO:0000313" key="8">
    <source>
        <dbReference type="EMBL" id="KAJ1173629.1"/>
    </source>
</evidence>
<dbReference type="FunFam" id="3.40.50.1000:FF:000163">
    <property type="entry name" value="Pyridoxal phosphate phosphatase"/>
    <property type="match status" value="1"/>
</dbReference>
<comment type="caution">
    <text evidence="8">The sequence shown here is derived from an EMBL/GenBank/DDBJ whole genome shotgun (WGS) entry which is preliminary data.</text>
</comment>
<keyword evidence="5" id="KW-0378">Hydrolase</keyword>
<accession>A0AAV7TAS6</accession>
<evidence type="ECO:0000256" key="5">
    <source>
        <dbReference type="ARBA" id="ARBA00022801"/>
    </source>
</evidence>
<dbReference type="InterPro" id="IPR006349">
    <property type="entry name" value="PGP_euk"/>
</dbReference>
<evidence type="ECO:0000256" key="3">
    <source>
        <dbReference type="ARBA" id="ARBA00022475"/>
    </source>
</evidence>
<feature type="compositionally biased region" description="Basic and acidic residues" evidence="7">
    <location>
        <begin position="138"/>
        <end position="157"/>
    </location>
</feature>
<dbReference type="Pfam" id="PF13242">
    <property type="entry name" value="Hydrolase_like"/>
    <property type="match status" value="1"/>
</dbReference>
<gene>
    <name evidence="8" type="ORF">NDU88_005458</name>
</gene>
<dbReference type="SUPFAM" id="SSF56784">
    <property type="entry name" value="HAD-like"/>
    <property type="match status" value="2"/>
</dbReference>
<keyword evidence="6" id="KW-0472">Membrane</keyword>
<dbReference type="InterPro" id="IPR006357">
    <property type="entry name" value="HAD-SF_hydro_IIA"/>
</dbReference>
<feature type="region of interest" description="Disordered" evidence="7">
    <location>
        <begin position="115"/>
        <end position="248"/>
    </location>
</feature>
<reference evidence="8" key="1">
    <citation type="journal article" date="2022" name="bioRxiv">
        <title>Sequencing and chromosome-scale assembly of the giantPleurodeles waltlgenome.</title>
        <authorList>
            <person name="Brown T."/>
            <person name="Elewa A."/>
            <person name="Iarovenko S."/>
            <person name="Subramanian E."/>
            <person name="Araus A.J."/>
            <person name="Petzold A."/>
            <person name="Susuki M."/>
            <person name="Suzuki K.-i.T."/>
            <person name="Hayashi T."/>
            <person name="Toyoda A."/>
            <person name="Oliveira C."/>
            <person name="Osipova E."/>
            <person name="Leigh N.D."/>
            <person name="Simon A."/>
            <person name="Yun M.H."/>
        </authorList>
    </citation>
    <scope>NUCLEOTIDE SEQUENCE</scope>
    <source>
        <strain evidence="8">20211129_DDA</strain>
        <tissue evidence="8">Liver</tissue>
    </source>
</reference>
<dbReference type="PANTHER" id="PTHR19288">
    <property type="entry name" value="4-NITROPHENYLPHOSPHATASE-RELATED"/>
    <property type="match status" value="1"/>
</dbReference>
<evidence type="ECO:0008006" key="10">
    <source>
        <dbReference type="Google" id="ProtNLM"/>
    </source>
</evidence>
<feature type="compositionally biased region" description="Polar residues" evidence="7">
    <location>
        <begin position="208"/>
        <end position="223"/>
    </location>
</feature>
<comment type="subcellular location">
    <subcellularLocation>
        <location evidence="1">Cell membrane</location>
        <topology evidence="1">Peripheral membrane protein</topology>
    </subcellularLocation>
    <subcellularLocation>
        <location evidence="2">Cytoplasm</location>
        <location evidence="2">Cytosol</location>
    </subcellularLocation>
</comment>
<dbReference type="NCBIfam" id="TIGR01452">
    <property type="entry name" value="PGP_euk"/>
    <property type="match status" value="1"/>
</dbReference>
<keyword evidence="3" id="KW-1003">Cell membrane</keyword>
<dbReference type="AlphaFoldDB" id="A0AAV7TAS6"/>
<dbReference type="GO" id="GO:0033883">
    <property type="term" value="F:pyridoxal phosphatase activity"/>
    <property type="evidence" value="ECO:0007669"/>
    <property type="project" value="TreeGrafter"/>
</dbReference>
<feature type="compositionally biased region" description="Polar residues" evidence="7">
    <location>
        <begin position="163"/>
        <end position="182"/>
    </location>
</feature>
<dbReference type="GO" id="GO:0005886">
    <property type="term" value="C:plasma membrane"/>
    <property type="evidence" value="ECO:0007669"/>
    <property type="project" value="UniProtKB-SubCell"/>
</dbReference>
<evidence type="ECO:0000256" key="6">
    <source>
        <dbReference type="ARBA" id="ARBA00023136"/>
    </source>
</evidence>
<proteinExistence type="predicted"/>
<dbReference type="Gene3D" id="3.40.50.1000">
    <property type="entry name" value="HAD superfamily/HAD-like"/>
    <property type="match status" value="3"/>
</dbReference>
<dbReference type="PANTHER" id="PTHR19288:SF94">
    <property type="entry name" value="CHRONOPHIN"/>
    <property type="match status" value="1"/>
</dbReference>
<sequence>MMAAPGPPQLPLPPHLSPARARQVLGGTRTVLFDCDGVLWEGERALPGAREVVRALQARGGPGSAIFVSNNSRRSRAELSQRFRGLGFGGVRGPEVYTSGHCAARYLRARLLGGGTGTQEGSRRGSQLAKQGPQGSQRTKDALQETQEDGRGPRDTDQEVQELGQQEGSFTAEGQSSEQEGAQDSEVSHWVFDLQRMPSRDEQDSAKGTRTLHSTDGGPQQPWQCPLQEPHQQQRPCNMQGGDGTNLATVDSSLLEESGTVEQEDDPVGEPAPDAPLVFMIGGPGLLRELRNAGLRVVGEEDSDATVSAVLVGYDEEFTFRKLSRACTYLRDPNCLLVATDRDPWHLLSGGRCTPGTGSLVAAVETAAGRPAVVVGKPSLFMFEDILAHHNVDPSRTLMVGDRIEVDIRFGRNCGLTSILTLTGVSQLTDVQAYAQSDLPAQRRLVPDFYVESIADLLPGLEGYEEEL</sequence>
<dbReference type="InterPro" id="IPR023214">
    <property type="entry name" value="HAD_sf"/>
</dbReference>
<evidence type="ECO:0000313" key="9">
    <source>
        <dbReference type="Proteomes" id="UP001066276"/>
    </source>
</evidence>
<dbReference type="EMBL" id="JANPWB010000007">
    <property type="protein sequence ID" value="KAJ1173629.1"/>
    <property type="molecule type" value="Genomic_DNA"/>
</dbReference>
<dbReference type="InterPro" id="IPR036412">
    <property type="entry name" value="HAD-like_sf"/>
</dbReference>
<protein>
    <recommendedName>
        <fullName evidence="10">Pyridoxal phosphate phosphatase</fullName>
    </recommendedName>
</protein>
<name>A0AAV7TAS6_PLEWA</name>
<keyword evidence="9" id="KW-1185">Reference proteome</keyword>
<feature type="compositionally biased region" description="Polar residues" evidence="7">
    <location>
        <begin position="124"/>
        <end position="137"/>
    </location>
</feature>
<keyword evidence="4" id="KW-0963">Cytoplasm</keyword>
<evidence type="ECO:0000256" key="1">
    <source>
        <dbReference type="ARBA" id="ARBA00004202"/>
    </source>
</evidence>
<dbReference type="GO" id="GO:0005829">
    <property type="term" value="C:cytosol"/>
    <property type="evidence" value="ECO:0007669"/>
    <property type="project" value="UniProtKB-SubCell"/>
</dbReference>
<dbReference type="Proteomes" id="UP001066276">
    <property type="component" value="Chromosome 4_1"/>
</dbReference>
<evidence type="ECO:0000256" key="2">
    <source>
        <dbReference type="ARBA" id="ARBA00004514"/>
    </source>
</evidence>
<organism evidence="8 9">
    <name type="scientific">Pleurodeles waltl</name>
    <name type="common">Iberian ribbed newt</name>
    <dbReference type="NCBI Taxonomy" id="8319"/>
    <lineage>
        <taxon>Eukaryota</taxon>
        <taxon>Metazoa</taxon>
        <taxon>Chordata</taxon>
        <taxon>Craniata</taxon>
        <taxon>Vertebrata</taxon>
        <taxon>Euteleostomi</taxon>
        <taxon>Amphibia</taxon>
        <taxon>Batrachia</taxon>
        <taxon>Caudata</taxon>
        <taxon>Salamandroidea</taxon>
        <taxon>Salamandridae</taxon>
        <taxon>Pleurodelinae</taxon>
        <taxon>Pleurodeles</taxon>
    </lineage>
</organism>
<feature type="compositionally biased region" description="Basic and acidic residues" evidence="7">
    <location>
        <begin position="198"/>
        <end position="207"/>
    </location>
</feature>
<evidence type="ECO:0000256" key="7">
    <source>
        <dbReference type="SAM" id="MobiDB-lite"/>
    </source>
</evidence>
<dbReference type="Pfam" id="PF13344">
    <property type="entry name" value="Hydrolase_6"/>
    <property type="match status" value="1"/>
</dbReference>